<name>A0AA43XKJ1_9CLOT</name>
<dbReference type="PROSITE" id="PS51165">
    <property type="entry name" value="THUMP"/>
    <property type="match status" value="1"/>
</dbReference>
<dbReference type="PROSITE" id="PS00092">
    <property type="entry name" value="N6_MTASE"/>
    <property type="match status" value="1"/>
</dbReference>
<dbReference type="Gene3D" id="3.40.50.150">
    <property type="entry name" value="Vaccinia Virus protein VP39"/>
    <property type="match status" value="1"/>
</dbReference>
<dbReference type="GO" id="GO:0003723">
    <property type="term" value="F:RNA binding"/>
    <property type="evidence" value="ECO:0007669"/>
    <property type="project" value="UniProtKB-UniRule"/>
</dbReference>
<dbReference type="GO" id="GO:0008990">
    <property type="term" value="F:rRNA (guanine-N2-)-methyltransferase activity"/>
    <property type="evidence" value="ECO:0007669"/>
    <property type="project" value="TreeGrafter"/>
</dbReference>
<gene>
    <name evidence="5" type="ORF">ISALK_05520</name>
</gene>
<dbReference type="Proteomes" id="UP000449710">
    <property type="component" value="Unassembled WGS sequence"/>
</dbReference>
<reference evidence="5 6" key="1">
    <citation type="submission" date="2019-04" db="EMBL/GenBank/DDBJ databases">
        <title>Isachenkonia alkalipeptolytica gen. nov. sp. nov. a new anaerobic, alkiliphilic organothrophic bacterium capable to reduce synthesized ferrihydrite isolated from a soda lake.</title>
        <authorList>
            <person name="Toshchakov S.V."/>
            <person name="Zavarzina D.G."/>
            <person name="Zhilina T.N."/>
            <person name="Kostrikina N.A."/>
            <person name="Kublanov I.V."/>
        </authorList>
    </citation>
    <scope>NUCLEOTIDE SEQUENCE [LARGE SCALE GENOMIC DNA]</scope>
    <source>
        <strain evidence="5 6">Z-1701</strain>
    </source>
</reference>
<dbReference type="InterPro" id="IPR004114">
    <property type="entry name" value="THUMP_dom"/>
</dbReference>
<dbReference type="RefSeq" id="WP_160719996.1">
    <property type="nucleotide sequence ID" value="NZ_SUMG01000005.1"/>
</dbReference>
<keyword evidence="2" id="KW-0808">Transferase</keyword>
<keyword evidence="1 5" id="KW-0489">Methyltransferase</keyword>
<protein>
    <submittedName>
        <fullName evidence="5">Class I SAM-dependent RNA methyltransferase</fullName>
    </submittedName>
</protein>
<dbReference type="Pfam" id="PF01170">
    <property type="entry name" value="UPF0020"/>
    <property type="match status" value="1"/>
</dbReference>
<dbReference type="CDD" id="cd11715">
    <property type="entry name" value="THUMP_AdoMetMT"/>
    <property type="match status" value="1"/>
</dbReference>
<dbReference type="AlphaFoldDB" id="A0AA43XKJ1"/>
<evidence type="ECO:0000313" key="5">
    <source>
        <dbReference type="EMBL" id="NBG87954.1"/>
    </source>
</evidence>
<evidence type="ECO:0000256" key="3">
    <source>
        <dbReference type="PROSITE-ProRule" id="PRU00529"/>
    </source>
</evidence>
<dbReference type="EMBL" id="SUMG01000005">
    <property type="protein sequence ID" value="NBG87954.1"/>
    <property type="molecule type" value="Genomic_DNA"/>
</dbReference>
<dbReference type="PROSITE" id="PS01261">
    <property type="entry name" value="UPF0020"/>
    <property type="match status" value="1"/>
</dbReference>
<dbReference type="InterPro" id="IPR053943">
    <property type="entry name" value="RlmKL-like_Mtase_CS"/>
</dbReference>
<evidence type="ECO:0000313" key="6">
    <source>
        <dbReference type="Proteomes" id="UP000449710"/>
    </source>
</evidence>
<sequence length="383" mass="43761">MDKIQLIATAAFGLEAIVAREVKALGYEKVTVENGRVIFEADPLGIVRANLWLRSADRVLLKIGSFKATTFDELFEKTKALDWSQWIPKDGEFPVTGKSINSKLFSVPDCQAIVKKAVVESLKKDYKLSWFEEKQGMYKIEVALLKDEATLTIDTSGPGLHKRGYRSLTSPAPIKETLAAAIIQLSFWDHDRALIDPMCGSGTILIEAGLIGKNIAPGIYRNFAAEEWTTLEKALWNQGRREAHDLEKKDRKLRIQGSDVDEEALSLARHHIDEAFLEEDIHVQKRDVGEISSRFEYGCIITNPPYGERLSHKAEVERLYKKMGRTFENFSSWSKYIITSKEDFEKHYGKKADKKRKLYNGRIKTDLYQYFGPRPPRREDRAK</sequence>
<dbReference type="Pfam" id="PF22020">
    <property type="entry name" value="RlmL_1st"/>
    <property type="match status" value="1"/>
</dbReference>
<dbReference type="SUPFAM" id="SSF53335">
    <property type="entry name" value="S-adenosyl-L-methionine-dependent methyltransferases"/>
    <property type="match status" value="1"/>
</dbReference>
<dbReference type="InterPro" id="IPR029063">
    <property type="entry name" value="SAM-dependent_MTases_sf"/>
</dbReference>
<dbReference type="PRINTS" id="PR00507">
    <property type="entry name" value="N12N6MTFRASE"/>
</dbReference>
<accession>A0AA43XKJ1</accession>
<dbReference type="Pfam" id="PF02926">
    <property type="entry name" value="THUMP"/>
    <property type="match status" value="1"/>
</dbReference>
<dbReference type="PANTHER" id="PTHR47313">
    <property type="entry name" value="RIBOSOMAL RNA LARGE SUBUNIT METHYLTRANSFERASE K/L"/>
    <property type="match status" value="1"/>
</dbReference>
<evidence type="ECO:0000256" key="1">
    <source>
        <dbReference type="ARBA" id="ARBA00022603"/>
    </source>
</evidence>
<comment type="caution">
    <text evidence="5">The sequence shown here is derived from an EMBL/GenBank/DDBJ whole genome shotgun (WGS) entry which is preliminary data.</text>
</comment>
<evidence type="ECO:0000256" key="2">
    <source>
        <dbReference type="ARBA" id="ARBA00022679"/>
    </source>
</evidence>
<dbReference type="PANTHER" id="PTHR47313:SF1">
    <property type="entry name" value="RIBOSOMAL RNA LARGE SUBUNIT METHYLTRANSFERASE K_L"/>
    <property type="match status" value="1"/>
</dbReference>
<dbReference type="Gene3D" id="3.30.2130.30">
    <property type="match status" value="1"/>
</dbReference>
<dbReference type="InterPro" id="IPR000241">
    <property type="entry name" value="RlmKL-like_Mtase"/>
</dbReference>
<keyword evidence="6" id="KW-1185">Reference proteome</keyword>
<organism evidence="5 6">
    <name type="scientific">Isachenkonia alkalipeptolytica</name>
    <dbReference type="NCBI Taxonomy" id="2565777"/>
    <lineage>
        <taxon>Bacteria</taxon>
        <taxon>Bacillati</taxon>
        <taxon>Bacillota</taxon>
        <taxon>Clostridia</taxon>
        <taxon>Eubacteriales</taxon>
        <taxon>Clostridiaceae</taxon>
        <taxon>Isachenkonia</taxon>
    </lineage>
</organism>
<evidence type="ECO:0000259" key="4">
    <source>
        <dbReference type="PROSITE" id="PS51165"/>
    </source>
</evidence>
<dbReference type="SMART" id="SM00981">
    <property type="entry name" value="THUMP"/>
    <property type="match status" value="1"/>
</dbReference>
<dbReference type="InterPro" id="IPR054170">
    <property type="entry name" value="RlmL_1st"/>
</dbReference>
<proteinExistence type="predicted"/>
<dbReference type="GO" id="GO:0070043">
    <property type="term" value="F:rRNA (guanine-N7-)-methyltransferase activity"/>
    <property type="evidence" value="ECO:0007669"/>
    <property type="project" value="TreeGrafter"/>
</dbReference>
<feature type="domain" description="THUMP" evidence="4">
    <location>
        <begin position="45"/>
        <end position="155"/>
    </location>
</feature>
<dbReference type="InterPro" id="IPR002052">
    <property type="entry name" value="DNA_methylase_N6_adenine_CS"/>
</dbReference>
<keyword evidence="3" id="KW-0694">RNA-binding</keyword>